<dbReference type="KEGG" id="sals:SLNWT_6358"/>
<evidence type="ECO:0000313" key="3">
    <source>
        <dbReference type="Proteomes" id="UP000031523"/>
    </source>
</evidence>
<dbReference type="InterPro" id="IPR017133">
    <property type="entry name" value="PvcA"/>
</dbReference>
<evidence type="ECO:0000313" key="2">
    <source>
        <dbReference type="EMBL" id="AJE86734.1"/>
    </source>
</evidence>
<name>A0A0B5EY42_STRA4</name>
<feature type="region of interest" description="Disordered" evidence="1">
    <location>
        <begin position="313"/>
        <end position="337"/>
    </location>
</feature>
<dbReference type="InterPro" id="IPR007817">
    <property type="entry name" value="Isocyanide_synthase_DIT1"/>
</dbReference>
<dbReference type="EMBL" id="CP010519">
    <property type="protein sequence ID" value="AJE86734.1"/>
    <property type="molecule type" value="Genomic_DNA"/>
</dbReference>
<sequence>MTSTEETAREILRTVMRYRRGAPGAWRCDTPGDTPCERCLLPHLETVRQRVRAGEPVVFVLPGFPCKSPNPAKVLGVLPDRAEQLALEFLDGLCARIREIHPPGARIVLCSDGRVFSELIDVPDAHITAYQAELGRMLTGLPGGALSLFSADDLEEMRGEPHERVRAWLDARYGESPEELRAQVRADAEVLRLYRALTRFLFEDRLTPERTESRSALQREARRRAYGVIGRSRAWGTLVSEHFPGAVRLSIHPQDCGSPKFGIRLSARGEDGWLTPWHAVAVERDGVFALCRRSEAEAEGARLVHRDGRPSHFVATRTAPPARESADRPLAPAARPT</sequence>
<dbReference type="Proteomes" id="UP000031523">
    <property type="component" value="Chromosome"/>
</dbReference>
<dbReference type="Pfam" id="PF05141">
    <property type="entry name" value="DIT1_PvcA"/>
    <property type="match status" value="1"/>
</dbReference>
<protein>
    <submittedName>
        <fullName evidence="2">Pyoverdine biosynthesis protein</fullName>
    </submittedName>
</protein>
<dbReference type="PANTHER" id="PTHR37285:SF5">
    <property type="entry name" value="SPORE WALL MATURATION PROTEIN DIT1"/>
    <property type="match status" value="1"/>
</dbReference>
<dbReference type="PIRSF" id="PIRSF037196">
    <property type="entry name" value="Pyoverdine_chromoph_PvcA"/>
    <property type="match status" value="1"/>
</dbReference>
<keyword evidence="3" id="KW-1185">Reference proteome</keyword>
<accession>A0A0B5EY42</accession>
<gene>
    <name evidence="2" type="ORF">SLNWT_6358</name>
</gene>
<dbReference type="PANTHER" id="PTHR37285">
    <property type="entry name" value="SPORE WALL MATURATION PROTEIN DIT1"/>
    <property type="match status" value="1"/>
</dbReference>
<dbReference type="AlphaFoldDB" id="A0A0B5EY42"/>
<evidence type="ECO:0000256" key="1">
    <source>
        <dbReference type="SAM" id="MobiDB-lite"/>
    </source>
</evidence>
<dbReference type="Gene3D" id="3.30.60.140">
    <property type="match status" value="1"/>
</dbReference>
<proteinExistence type="predicted"/>
<reference evidence="2 3" key="1">
    <citation type="submission" date="2015-01" db="EMBL/GenBank/DDBJ databases">
        <title>Enhanced salinomycin production by adjusting the supply of polyketide extender units in Streptomyce albus DSM 41398.</title>
        <authorList>
            <person name="Lu C."/>
        </authorList>
    </citation>
    <scope>NUCLEOTIDE SEQUENCE [LARGE SCALE GENOMIC DNA]</scope>
    <source>
        <strain evidence="3">ATCC 21838 / DSM 41398 / FERM P-419 / JCM 4703 / NBRC 107858</strain>
    </source>
</reference>
<organism evidence="2 3">
    <name type="scientific">Streptomyces albus (strain ATCC 21838 / DSM 41398 / FERM P-419 / JCM 4703 / NBRC 107858)</name>
    <dbReference type="NCBI Taxonomy" id="1081613"/>
    <lineage>
        <taxon>Bacteria</taxon>
        <taxon>Bacillati</taxon>
        <taxon>Actinomycetota</taxon>
        <taxon>Actinomycetes</taxon>
        <taxon>Kitasatosporales</taxon>
        <taxon>Streptomycetaceae</taxon>
        <taxon>Streptomyces</taxon>
    </lineage>
</organism>